<comment type="cofactor">
    <cofactor evidence="11">
        <name>FMN</name>
        <dbReference type="ChEBI" id="CHEBI:58210"/>
    </cofactor>
    <text evidence="11">Binds 1 FMN per subunit.</text>
</comment>
<dbReference type="PROSITE" id="PS00911">
    <property type="entry name" value="DHODEHASE_1"/>
    <property type="match status" value="1"/>
</dbReference>
<comment type="similarity">
    <text evidence="3 11">Belongs to the dihydroorotate dehydrogenase family. Type 2 subfamily.</text>
</comment>
<keyword evidence="12" id="KW-0175">Coiled coil</keyword>
<evidence type="ECO:0000256" key="3">
    <source>
        <dbReference type="ARBA" id="ARBA00005359"/>
    </source>
</evidence>
<dbReference type="NCBIfam" id="NF003652">
    <property type="entry name" value="PRK05286.2-5"/>
    <property type="match status" value="1"/>
</dbReference>
<dbReference type="CDD" id="cd04738">
    <property type="entry name" value="DHOD_2_like"/>
    <property type="match status" value="1"/>
</dbReference>
<name>A0A9P6CEH6_9AGAR</name>
<evidence type="ECO:0000256" key="6">
    <source>
        <dbReference type="ARBA" id="ARBA00022630"/>
    </source>
</evidence>
<evidence type="ECO:0000256" key="12">
    <source>
        <dbReference type="SAM" id="Coils"/>
    </source>
</evidence>
<protein>
    <recommendedName>
        <fullName evidence="5 11">Dihydroorotate dehydrogenase (quinone), mitochondrial</fullName>
        <shortName evidence="11">DHOdehase</shortName>
        <ecNumber evidence="4 11">1.3.5.2</ecNumber>
    </recommendedName>
</protein>
<evidence type="ECO:0000256" key="1">
    <source>
        <dbReference type="ARBA" id="ARBA00004370"/>
    </source>
</evidence>
<dbReference type="GO" id="GO:0106430">
    <property type="term" value="F:dihydroorotate dehydrogenase (quinone) activity"/>
    <property type="evidence" value="ECO:0007669"/>
    <property type="project" value="UniProtKB-EC"/>
</dbReference>
<sequence>MLHLRRGTLVNFISNAQFHPARSFFTKSRPIPPSRFKTSLYATVFALSTGVLAVYYFDARSALHRYVLTPILRHALDAETGHKVAVKVLRSGLGPRDPLNDDQRLKAKLWDQVISNPVGLAAGFDKDGEAIDALFNLGFSWVEIGSVTPKAQAGNPRPRVFHLPDDSGLINRYGFPSQGHASVLSRLRARIPSFHTVVDTAALRAGSLLAVNLGKNKESPAESIDDFLLGVRTFGPYSDVLVVNVSSPNTPGLRGLQNRKHLEELLAGVVLERDRLLTTSLTPRLPKLVLKIAPDLNESQLLDIAEVVRNSHIDGVIVSNTTIQRPKSLIDPNKNQVGGLSGAPIKPYSLKALRTLRSHLPASIPLIGCGGIMTGADALEYARSGASLIQVYTGFGYDGAGACRRIKDQLIDELTREDTTWGDVVNKAVNDLSWRAPHPTKKDASIEGTITQLISEAQELKGLLDKLDEKMVEEARSVVNPPDNSAVAVAQTIIR</sequence>
<dbReference type="InterPro" id="IPR050074">
    <property type="entry name" value="DHO_dehydrogenase"/>
</dbReference>
<dbReference type="SUPFAM" id="SSF51395">
    <property type="entry name" value="FMN-linked oxidoreductases"/>
    <property type="match status" value="1"/>
</dbReference>
<dbReference type="EMBL" id="MU150267">
    <property type="protein sequence ID" value="KAF9462877.1"/>
    <property type="molecule type" value="Genomic_DNA"/>
</dbReference>
<comment type="catalytic activity">
    <reaction evidence="10 11">
        <text>(S)-dihydroorotate + a quinone = orotate + a quinol</text>
        <dbReference type="Rhea" id="RHEA:30187"/>
        <dbReference type="ChEBI" id="CHEBI:24646"/>
        <dbReference type="ChEBI" id="CHEBI:30839"/>
        <dbReference type="ChEBI" id="CHEBI:30864"/>
        <dbReference type="ChEBI" id="CHEBI:132124"/>
        <dbReference type="EC" id="1.3.5.2"/>
    </reaction>
</comment>
<accession>A0A9P6CEH6</accession>
<dbReference type="PROSITE" id="PS00912">
    <property type="entry name" value="DHODEHASE_2"/>
    <property type="match status" value="1"/>
</dbReference>
<evidence type="ECO:0000256" key="9">
    <source>
        <dbReference type="ARBA" id="ARBA00023136"/>
    </source>
</evidence>
<dbReference type="GO" id="GO:0009220">
    <property type="term" value="P:pyrimidine ribonucleotide biosynthetic process"/>
    <property type="evidence" value="ECO:0007669"/>
    <property type="project" value="TreeGrafter"/>
</dbReference>
<dbReference type="GO" id="GO:0006207">
    <property type="term" value="P:'de novo' pyrimidine nucleobase biosynthetic process"/>
    <property type="evidence" value="ECO:0007669"/>
    <property type="project" value="InterPro"/>
</dbReference>
<reference evidence="14" key="1">
    <citation type="submission" date="2020-11" db="EMBL/GenBank/DDBJ databases">
        <authorList>
            <consortium name="DOE Joint Genome Institute"/>
            <person name="Ahrendt S."/>
            <person name="Riley R."/>
            <person name="Andreopoulos W."/>
            <person name="Labutti K."/>
            <person name="Pangilinan J."/>
            <person name="Ruiz-Duenas F.J."/>
            <person name="Barrasa J.M."/>
            <person name="Sanchez-Garcia M."/>
            <person name="Camarero S."/>
            <person name="Miyauchi S."/>
            <person name="Serrano A."/>
            <person name="Linde D."/>
            <person name="Babiker R."/>
            <person name="Drula E."/>
            <person name="Ayuso-Fernandez I."/>
            <person name="Pacheco R."/>
            <person name="Padilla G."/>
            <person name="Ferreira P."/>
            <person name="Barriuso J."/>
            <person name="Kellner H."/>
            <person name="Castanera R."/>
            <person name="Alfaro M."/>
            <person name="Ramirez L."/>
            <person name="Pisabarro A.G."/>
            <person name="Kuo A."/>
            <person name="Tritt A."/>
            <person name="Lipzen A."/>
            <person name="He G."/>
            <person name="Yan M."/>
            <person name="Ng V."/>
            <person name="Cullen D."/>
            <person name="Martin F."/>
            <person name="Rosso M.-N."/>
            <person name="Henrissat B."/>
            <person name="Hibbett D."/>
            <person name="Martinez A.T."/>
            <person name="Grigoriev I.V."/>
        </authorList>
    </citation>
    <scope>NUCLEOTIDE SEQUENCE</scope>
    <source>
        <strain evidence="14">CBS 247.69</strain>
    </source>
</reference>
<dbReference type="NCBIfam" id="TIGR01036">
    <property type="entry name" value="pyrD_sub2"/>
    <property type="match status" value="1"/>
</dbReference>
<evidence type="ECO:0000256" key="2">
    <source>
        <dbReference type="ARBA" id="ARBA00005161"/>
    </source>
</evidence>
<feature type="coiled-coil region" evidence="12">
    <location>
        <begin position="450"/>
        <end position="477"/>
    </location>
</feature>
<dbReference type="AlphaFoldDB" id="A0A9P6CEH6"/>
<evidence type="ECO:0000256" key="11">
    <source>
        <dbReference type="RuleBase" id="RU361255"/>
    </source>
</evidence>
<dbReference type="Proteomes" id="UP000807353">
    <property type="component" value="Unassembled WGS sequence"/>
</dbReference>
<comment type="subcellular location">
    <subcellularLocation>
        <location evidence="1">Membrane</location>
    </subcellularLocation>
    <subcellularLocation>
        <location evidence="11">Mitochondrion inner membrane</location>
        <topology evidence="11">Single-pass membrane protein</topology>
    </subcellularLocation>
</comment>
<evidence type="ECO:0000256" key="8">
    <source>
        <dbReference type="ARBA" id="ARBA00023002"/>
    </source>
</evidence>
<organism evidence="14 15">
    <name type="scientific">Collybia nuda</name>
    <dbReference type="NCBI Taxonomy" id="64659"/>
    <lineage>
        <taxon>Eukaryota</taxon>
        <taxon>Fungi</taxon>
        <taxon>Dikarya</taxon>
        <taxon>Basidiomycota</taxon>
        <taxon>Agaricomycotina</taxon>
        <taxon>Agaricomycetes</taxon>
        <taxon>Agaricomycetidae</taxon>
        <taxon>Agaricales</taxon>
        <taxon>Tricholomatineae</taxon>
        <taxon>Clitocybaceae</taxon>
        <taxon>Collybia</taxon>
    </lineage>
</organism>
<dbReference type="InterPro" id="IPR005719">
    <property type="entry name" value="Dihydroorotate_DH_2"/>
</dbReference>
<keyword evidence="8 11" id="KW-0560">Oxidoreductase</keyword>
<dbReference type="PANTHER" id="PTHR48109">
    <property type="entry name" value="DIHYDROOROTATE DEHYDROGENASE (QUINONE), MITOCHONDRIAL-RELATED"/>
    <property type="match status" value="1"/>
</dbReference>
<evidence type="ECO:0000313" key="14">
    <source>
        <dbReference type="EMBL" id="KAF9462877.1"/>
    </source>
</evidence>
<keyword evidence="9" id="KW-0472">Membrane</keyword>
<keyword evidence="6 11" id="KW-0285">Flavoprotein</keyword>
<evidence type="ECO:0000256" key="10">
    <source>
        <dbReference type="ARBA" id="ARBA00048639"/>
    </source>
</evidence>
<dbReference type="PANTHER" id="PTHR48109:SF4">
    <property type="entry name" value="DIHYDROOROTATE DEHYDROGENASE (QUINONE), MITOCHONDRIAL"/>
    <property type="match status" value="1"/>
</dbReference>
<dbReference type="EC" id="1.3.5.2" evidence="4 11"/>
<dbReference type="OrthoDB" id="14784at2759"/>
<comment type="caution">
    <text evidence="14">The sequence shown here is derived from an EMBL/GenBank/DDBJ whole genome shotgun (WGS) entry which is preliminary data.</text>
</comment>
<keyword evidence="11" id="KW-0496">Mitochondrion</keyword>
<dbReference type="Gene3D" id="3.20.20.70">
    <property type="entry name" value="Aldolase class I"/>
    <property type="match status" value="1"/>
</dbReference>
<dbReference type="Pfam" id="PF01180">
    <property type="entry name" value="DHO_dh"/>
    <property type="match status" value="1"/>
</dbReference>
<gene>
    <name evidence="14" type="ORF">BDZ94DRAFT_1363191</name>
</gene>
<comment type="pathway">
    <text evidence="2 11">Pyrimidine metabolism; UMP biosynthesis via de novo pathway; orotate from (S)-dihydroorotate (quinone route): step 1/1.</text>
</comment>
<evidence type="ECO:0000256" key="4">
    <source>
        <dbReference type="ARBA" id="ARBA00012791"/>
    </source>
</evidence>
<dbReference type="InterPro" id="IPR013785">
    <property type="entry name" value="Aldolase_TIM"/>
</dbReference>
<keyword evidence="11" id="KW-0999">Mitochondrion inner membrane</keyword>
<feature type="domain" description="Dihydroorotate dehydrogenase catalytic" evidence="13">
    <location>
        <begin position="105"/>
        <end position="414"/>
    </location>
</feature>
<evidence type="ECO:0000313" key="15">
    <source>
        <dbReference type="Proteomes" id="UP000807353"/>
    </source>
</evidence>
<evidence type="ECO:0000256" key="7">
    <source>
        <dbReference type="ARBA" id="ARBA00022643"/>
    </source>
</evidence>
<keyword evidence="7 11" id="KW-0288">FMN</keyword>
<evidence type="ECO:0000259" key="13">
    <source>
        <dbReference type="Pfam" id="PF01180"/>
    </source>
</evidence>
<evidence type="ECO:0000256" key="5">
    <source>
        <dbReference type="ARBA" id="ARBA00017599"/>
    </source>
</evidence>
<dbReference type="InterPro" id="IPR005720">
    <property type="entry name" value="Dihydroorotate_DH_cat"/>
</dbReference>
<keyword evidence="15" id="KW-1185">Reference proteome</keyword>
<proteinExistence type="inferred from homology"/>
<dbReference type="GO" id="GO:0005743">
    <property type="term" value="C:mitochondrial inner membrane"/>
    <property type="evidence" value="ECO:0007669"/>
    <property type="project" value="UniProtKB-SubCell"/>
</dbReference>
<dbReference type="InterPro" id="IPR001295">
    <property type="entry name" value="Dihydroorotate_DH_CS"/>
</dbReference>